<sequence>MIRRCPPFWSPTGACNEDESTAARPASTTASSAAPSELDFFLESFGPLSPVGGAAHLLSHPAAGAESSGDAEKGSSSGHAGAGGTRCCPSEVVEIYLLERSMSAPSLCDHPFIFLKQEVAGKSEPPRKIRKRNRSSEMHNLTERRRRDRINEKLKTLQELIPNSHNLDRASLLDKAIAYIKSLQQQLQVRIKHRFRDINYEAISHELVVLAITRACSSSDDVRWQPSLCSSVCAAAAACIALLTRASLVSVPSCSAQPWHERRLPNGDESYRGLLCQERRHVASLLCACDKLGATVLYELHLSVPAARGHALLPDVGSIDGFAG</sequence>
<evidence type="ECO:0000256" key="3">
    <source>
        <dbReference type="ARBA" id="ARBA00023015"/>
    </source>
</evidence>
<comment type="subcellular location">
    <subcellularLocation>
        <location evidence="1">Nucleus</location>
    </subcellularLocation>
</comment>
<feature type="region of interest" description="Disordered" evidence="7">
    <location>
        <begin position="62"/>
        <end position="86"/>
    </location>
</feature>
<evidence type="ECO:0000256" key="7">
    <source>
        <dbReference type="SAM" id="MobiDB-lite"/>
    </source>
</evidence>
<dbReference type="InterPro" id="IPR047265">
    <property type="entry name" value="PIF1-like_bHLH"/>
</dbReference>
<evidence type="ECO:0000256" key="2">
    <source>
        <dbReference type="ARBA" id="ARBA00005510"/>
    </source>
</evidence>
<gene>
    <name evidence="9" type="ORF">Cni_G12539</name>
</gene>
<keyword evidence="5" id="KW-0804">Transcription</keyword>
<dbReference type="GO" id="GO:0005634">
    <property type="term" value="C:nucleus"/>
    <property type="evidence" value="ECO:0007669"/>
    <property type="project" value="UniProtKB-SubCell"/>
</dbReference>
<accession>A0AAQ3K8F0</accession>
<dbReference type="InterPro" id="IPR036638">
    <property type="entry name" value="HLH_DNA-bd_sf"/>
</dbReference>
<dbReference type="SUPFAM" id="SSF47459">
    <property type="entry name" value="HLH, helix-loop-helix DNA-binding domain"/>
    <property type="match status" value="1"/>
</dbReference>
<name>A0AAQ3K8F0_9LILI</name>
<feature type="compositionally biased region" description="Basic and acidic residues" evidence="7">
    <location>
        <begin position="134"/>
        <end position="143"/>
    </location>
</feature>
<keyword evidence="3" id="KW-0805">Transcription regulation</keyword>
<dbReference type="SMART" id="SM00353">
    <property type="entry name" value="HLH"/>
    <property type="match status" value="1"/>
</dbReference>
<comment type="similarity">
    <text evidence="2">Belongs to the bHLH protein family.</text>
</comment>
<keyword evidence="4" id="KW-0238">DNA-binding</keyword>
<dbReference type="Pfam" id="PF00010">
    <property type="entry name" value="HLH"/>
    <property type="match status" value="1"/>
</dbReference>
<dbReference type="InterPro" id="IPR011598">
    <property type="entry name" value="bHLH_dom"/>
</dbReference>
<dbReference type="PANTHER" id="PTHR45855:SF6">
    <property type="entry name" value="TRANSCRIPTION FACTOR ALC"/>
    <property type="match status" value="1"/>
</dbReference>
<organism evidence="9 10">
    <name type="scientific">Canna indica</name>
    <name type="common">Indian-shot</name>
    <dbReference type="NCBI Taxonomy" id="4628"/>
    <lineage>
        <taxon>Eukaryota</taxon>
        <taxon>Viridiplantae</taxon>
        <taxon>Streptophyta</taxon>
        <taxon>Embryophyta</taxon>
        <taxon>Tracheophyta</taxon>
        <taxon>Spermatophyta</taxon>
        <taxon>Magnoliopsida</taxon>
        <taxon>Liliopsida</taxon>
        <taxon>Zingiberales</taxon>
        <taxon>Cannaceae</taxon>
        <taxon>Canna</taxon>
    </lineage>
</organism>
<evidence type="ECO:0000256" key="6">
    <source>
        <dbReference type="ARBA" id="ARBA00023242"/>
    </source>
</evidence>
<keyword evidence="6" id="KW-0539">Nucleus</keyword>
<evidence type="ECO:0000256" key="5">
    <source>
        <dbReference type="ARBA" id="ARBA00023163"/>
    </source>
</evidence>
<feature type="region of interest" description="Disordered" evidence="7">
    <location>
        <begin position="1"/>
        <end position="30"/>
    </location>
</feature>
<reference evidence="9 10" key="1">
    <citation type="submission" date="2023-10" db="EMBL/GenBank/DDBJ databases">
        <title>Chromosome-scale genome assembly provides insights into flower coloration mechanisms of Canna indica.</title>
        <authorList>
            <person name="Li C."/>
        </authorList>
    </citation>
    <scope>NUCLEOTIDE SEQUENCE [LARGE SCALE GENOMIC DNA]</scope>
    <source>
        <tissue evidence="9">Flower</tissue>
    </source>
</reference>
<dbReference type="Proteomes" id="UP001327560">
    <property type="component" value="Chromosome 4"/>
</dbReference>
<dbReference type="EMBL" id="CP136893">
    <property type="protein sequence ID" value="WOL03819.1"/>
    <property type="molecule type" value="Genomic_DNA"/>
</dbReference>
<evidence type="ECO:0000313" key="9">
    <source>
        <dbReference type="EMBL" id="WOL03819.1"/>
    </source>
</evidence>
<dbReference type="PROSITE" id="PS50888">
    <property type="entry name" value="BHLH"/>
    <property type="match status" value="1"/>
</dbReference>
<protein>
    <submittedName>
        <fullName evidence="9">Transcription factor PHYTOCHROME INTERACTING FACTOR-LIKE 13-like</fullName>
    </submittedName>
</protein>
<evidence type="ECO:0000256" key="4">
    <source>
        <dbReference type="ARBA" id="ARBA00023125"/>
    </source>
</evidence>
<dbReference type="AlphaFoldDB" id="A0AAQ3K8F0"/>
<dbReference type="Gene3D" id="4.10.280.10">
    <property type="entry name" value="Helix-loop-helix DNA-binding domain"/>
    <property type="match status" value="1"/>
</dbReference>
<dbReference type="InterPro" id="IPR031066">
    <property type="entry name" value="bHLH_ALC-like_plant"/>
</dbReference>
<dbReference type="GO" id="GO:0003677">
    <property type="term" value="F:DNA binding"/>
    <property type="evidence" value="ECO:0007669"/>
    <property type="project" value="UniProtKB-KW"/>
</dbReference>
<keyword evidence="10" id="KW-1185">Reference proteome</keyword>
<feature type="region of interest" description="Disordered" evidence="7">
    <location>
        <begin position="123"/>
        <end position="143"/>
    </location>
</feature>
<proteinExistence type="inferred from homology"/>
<dbReference type="CDD" id="cd11445">
    <property type="entry name" value="bHLH_AtPIF_like"/>
    <property type="match status" value="1"/>
</dbReference>
<evidence type="ECO:0000313" key="10">
    <source>
        <dbReference type="Proteomes" id="UP001327560"/>
    </source>
</evidence>
<feature type="domain" description="BHLH" evidence="8">
    <location>
        <begin position="134"/>
        <end position="183"/>
    </location>
</feature>
<dbReference type="PANTHER" id="PTHR45855">
    <property type="entry name" value="TRANSCRIPTION FACTOR PIF1-RELATED"/>
    <property type="match status" value="1"/>
</dbReference>
<evidence type="ECO:0000256" key="1">
    <source>
        <dbReference type="ARBA" id="ARBA00004123"/>
    </source>
</evidence>
<evidence type="ECO:0000259" key="8">
    <source>
        <dbReference type="PROSITE" id="PS50888"/>
    </source>
</evidence>
<dbReference type="GO" id="GO:0046983">
    <property type="term" value="F:protein dimerization activity"/>
    <property type="evidence" value="ECO:0007669"/>
    <property type="project" value="InterPro"/>
</dbReference>